<dbReference type="OrthoDB" id="938855at2"/>
<evidence type="ECO:0000313" key="3">
    <source>
        <dbReference type="Proteomes" id="UP000184292"/>
    </source>
</evidence>
<dbReference type="RefSeq" id="WP_073330791.1">
    <property type="nucleotide sequence ID" value="NZ_FQYO01000004.1"/>
</dbReference>
<dbReference type="InterPro" id="IPR053202">
    <property type="entry name" value="EGF_Rcpt_Signaling_Reg"/>
</dbReference>
<dbReference type="InterPro" id="IPR029063">
    <property type="entry name" value="SAM-dependent_MTases_sf"/>
</dbReference>
<dbReference type="InterPro" id="IPR006342">
    <property type="entry name" value="FkbM_mtfrase"/>
</dbReference>
<dbReference type="GO" id="GO:0016197">
    <property type="term" value="P:endosomal transport"/>
    <property type="evidence" value="ECO:0007669"/>
    <property type="project" value="TreeGrafter"/>
</dbReference>
<evidence type="ECO:0000259" key="1">
    <source>
        <dbReference type="Pfam" id="PF05050"/>
    </source>
</evidence>
<protein>
    <submittedName>
        <fullName evidence="2">Methyltransferase, FkbM family</fullName>
    </submittedName>
</protein>
<reference evidence="2 3" key="1">
    <citation type="submission" date="2016-11" db="EMBL/GenBank/DDBJ databases">
        <authorList>
            <person name="Jaros S."/>
            <person name="Januszkiewicz K."/>
            <person name="Wedrychowicz H."/>
        </authorList>
    </citation>
    <scope>NUCLEOTIDE SEQUENCE [LARGE SCALE GENOMIC DNA]</scope>
    <source>
        <strain evidence="2 3">DSM 100565</strain>
    </source>
</reference>
<name>A0A1M6FQH3_9RHOB</name>
<dbReference type="PANTHER" id="PTHR34009">
    <property type="entry name" value="PROTEIN STAR"/>
    <property type="match status" value="1"/>
</dbReference>
<dbReference type="GO" id="GO:0006888">
    <property type="term" value="P:endoplasmic reticulum to Golgi vesicle-mediated transport"/>
    <property type="evidence" value="ECO:0007669"/>
    <property type="project" value="TreeGrafter"/>
</dbReference>
<dbReference type="Gene3D" id="3.40.50.150">
    <property type="entry name" value="Vaccinia Virus protein VP39"/>
    <property type="match status" value="1"/>
</dbReference>
<dbReference type="SUPFAM" id="SSF53335">
    <property type="entry name" value="S-adenosyl-L-methionine-dependent methyltransferases"/>
    <property type="match status" value="1"/>
</dbReference>
<organism evidence="2 3">
    <name type="scientific">Wenxinia saemankumensis</name>
    <dbReference type="NCBI Taxonomy" id="1447782"/>
    <lineage>
        <taxon>Bacteria</taxon>
        <taxon>Pseudomonadati</taxon>
        <taxon>Pseudomonadota</taxon>
        <taxon>Alphaproteobacteria</taxon>
        <taxon>Rhodobacterales</taxon>
        <taxon>Roseobacteraceae</taxon>
        <taxon>Wenxinia</taxon>
    </lineage>
</organism>
<sequence>MSGGPADRLRAGLAALEEAERGLVAALGQERGRRRGEIHRLLHETRRHRLPERYRYASQAGQDHVVDRLLGGRTGGTFADIGGYDGVTGSNTLFFEAWRGWTGILAEPVEAQRAAAARLRRCPCLPYAVAPQDGTARFLAVTGGFTQMSGLLDSYESGLLDRVRADPRHAEAEIEVETRTLDRLLTESGLDHPDFVSLDIEGGEEKVLETFPFSRHNVRVWAIENNTGTPRIGEIMKAAGYVLADFCGPDEIWHRPDLSG</sequence>
<keyword evidence="2" id="KW-0808">Transferase</keyword>
<dbReference type="STRING" id="1447782.SAMN05444417_2446"/>
<keyword evidence="3" id="KW-1185">Reference proteome</keyword>
<dbReference type="GO" id="GO:0008168">
    <property type="term" value="F:methyltransferase activity"/>
    <property type="evidence" value="ECO:0007669"/>
    <property type="project" value="UniProtKB-KW"/>
</dbReference>
<dbReference type="GO" id="GO:0032259">
    <property type="term" value="P:methylation"/>
    <property type="evidence" value="ECO:0007669"/>
    <property type="project" value="UniProtKB-KW"/>
</dbReference>
<keyword evidence="2" id="KW-0489">Methyltransferase</keyword>
<proteinExistence type="predicted"/>
<dbReference type="AlphaFoldDB" id="A0A1M6FQH3"/>
<gene>
    <name evidence="2" type="ORF">SAMN05444417_2446</name>
</gene>
<dbReference type="PANTHER" id="PTHR34009:SF2">
    <property type="entry name" value="PROTEIN STAR"/>
    <property type="match status" value="1"/>
</dbReference>
<accession>A0A1M6FQH3</accession>
<dbReference type="Pfam" id="PF05050">
    <property type="entry name" value="Methyltransf_21"/>
    <property type="match status" value="1"/>
</dbReference>
<feature type="domain" description="Methyltransferase FkbM" evidence="1">
    <location>
        <begin position="80"/>
        <end position="242"/>
    </location>
</feature>
<dbReference type="NCBIfam" id="TIGR01444">
    <property type="entry name" value="fkbM_fam"/>
    <property type="match status" value="1"/>
</dbReference>
<dbReference type="EMBL" id="FQYO01000004">
    <property type="protein sequence ID" value="SHI99950.1"/>
    <property type="molecule type" value="Genomic_DNA"/>
</dbReference>
<dbReference type="Proteomes" id="UP000184292">
    <property type="component" value="Unassembled WGS sequence"/>
</dbReference>
<evidence type="ECO:0000313" key="2">
    <source>
        <dbReference type="EMBL" id="SHI99950.1"/>
    </source>
</evidence>
<dbReference type="GO" id="GO:0005886">
    <property type="term" value="C:plasma membrane"/>
    <property type="evidence" value="ECO:0007669"/>
    <property type="project" value="TreeGrafter"/>
</dbReference>
<dbReference type="GO" id="GO:0005737">
    <property type="term" value="C:cytoplasm"/>
    <property type="evidence" value="ECO:0007669"/>
    <property type="project" value="GOC"/>
</dbReference>